<accession>A7TFY1</accession>
<evidence type="ECO:0000256" key="1">
    <source>
        <dbReference type="SAM" id="MobiDB-lite"/>
    </source>
</evidence>
<dbReference type="eggNOG" id="KOG1572">
    <property type="taxonomic scope" value="Eukaryota"/>
</dbReference>
<feature type="region of interest" description="Disordered" evidence="1">
    <location>
        <begin position="74"/>
        <end position="100"/>
    </location>
</feature>
<feature type="compositionally biased region" description="Low complexity" evidence="1">
    <location>
        <begin position="78"/>
        <end position="88"/>
    </location>
</feature>
<dbReference type="KEGG" id="vpo:Kpol_1028p10"/>
<evidence type="ECO:0000313" key="3">
    <source>
        <dbReference type="Proteomes" id="UP000000267"/>
    </source>
</evidence>
<sequence>MLVPPANFGIAEEGVYRCSKVDTLNLSFLETLNLKTVIFIGGQDPSKFFKEFFKSSNIKWHIIRNSDFSGNVETITPKSKSSSSNNASGRTDLEGKKDSVETSRKRETYYLKDSDELMLVKSNCLKKAFNMILNTNNYNVLLVDRTAIVVGILRKLQKWNIASVINEYRLFAGKNVNYFAETFLELIELSIEQEIDDDMITQRIRELQLAKNPSILPEALVRCKSESMEMVNEDDLLEAPKVPERILKLIGEAEAQNNTIISQDEIDTKNQDRNHGIFGNQYRLVFNKKERGEYEFYENIKPNIHKDSLVVIKIPIEPKLPEWFKFQRDLWEEKNVKQDNIFYAEIYSANTCFDSYIQHFTLIIFHLK</sequence>
<feature type="compositionally biased region" description="Basic and acidic residues" evidence="1">
    <location>
        <begin position="91"/>
        <end position="100"/>
    </location>
</feature>
<dbReference type="CDD" id="cd17662">
    <property type="entry name" value="PFA-DSP_Oca4"/>
    <property type="match status" value="1"/>
</dbReference>
<dbReference type="OMA" id="FQRDLWE"/>
<dbReference type="InterPro" id="IPR029021">
    <property type="entry name" value="Prot-tyrosine_phosphatase-like"/>
</dbReference>
<dbReference type="STRING" id="436907.A7TFY1"/>
<dbReference type="RefSeq" id="XP_001646596.1">
    <property type="nucleotide sequence ID" value="XM_001646546.1"/>
</dbReference>
<evidence type="ECO:0000313" key="2">
    <source>
        <dbReference type="EMBL" id="EDO18738.1"/>
    </source>
</evidence>
<dbReference type="Pfam" id="PF03162">
    <property type="entry name" value="Y_phosphatase2"/>
    <property type="match status" value="1"/>
</dbReference>
<dbReference type="Proteomes" id="UP000000267">
    <property type="component" value="Unassembled WGS sequence"/>
</dbReference>
<dbReference type="InParanoid" id="A7TFY1"/>
<dbReference type="Gene3D" id="3.90.190.10">
    <property type="entry name" value="Protein tyrosine phosphatase superfamily"/>
    <property type="match status" value="1"/>
</dbReference>
<dbReference type="InterPro" id="IPR004861">
    <property type="entry name" value="Siw14-like"/>
</dbReference>
<dbReference type="GO" id="GO:0016791">
    <property type="term" value="F:phosphatase activity"/>
    <property type="evidence" value="ECO:0007669"/>
    <property type="project" value="TreeGrafter"/>
</dbReference>
<protein>
    <recommendedName>
        <fullName evidence="4">Protein OCA4</fullName>
    </recommendedName>
</protein>
<dbReference type="SUPFAM" id="SSF52799">
    <property type="entry name" value="(Phosphotyrosine protein) phosphatases II"/>
    <property type="match status" value="1"/>
</dbReference>
<keyword evidence="3" id="KW-1185">Reference proteome</keyword>
<dbReference type="HOGENOM" id="CLU_036633_0_0_1"/>
<name>A7TFY1_VANPO</name>
<dbReference type="PANTHER" id="PTHR31126:SF70">
    <property type="entry name" value="PROTEIN OCA4"/>
    <property type="match status" value="1"/>
</dbReference>
<dbReference type="EMBL" id="DS480385">
    <property type="protein sequence ID" value="EDO18738.1"/>
    <property type="molecule type" value="Genomic_DNA"/>
</dbReference>
<evidence type="ECO:0008006" key="4">
    <source>
        <dbReference type="Google" id="ProtNLM"/>
    </source>
</evidence>
<gene>
    <name evidence="2" type="ORF">Kpol_1028p10</name>
</gene>
<dbReference type="PANTHER" id="PTHR31126">
    <property type="entry name" value="TYROSINE-PROTEIN PHOSPHATASE"/>
    <property type="match status" value="1"/>
</dbReference>
<dbReference type="AlphaFoldDB" id="A7TFY1"/>
<dbReference type="OrthoDB" id="6375174at2759"/>
<dbReference type="FunCoup" id="A7TFY1">
    <property type="interactions" value="43"/>
</dbReference>
<proteinExistence type="predicted"/>
<reference evidence="2 3" key="1">
    <citation type="journal article" date="2007" name="Proc. Natl. Acad. Sci. U.S.A.">
        <title>Independent sorting-out of thousands of duplicated gene pairs in two yeast species descended from a whole-genome duplication.</title>
        <authorList>
            <person name="Scannell D.R."/>
            <person name="Frank A.C."/>
            <person name="Conant G.C."/>
            <person name="Byrne K.P."/>
            <person name="Woolfit M."/>
            <person name="Wolfe K.H."/>
        </authorList>
    </citation>
    <scope>NUCLEOTIDE SEQUENCE [LARGE SCALE GENOMIC DNA]</scope>
    <source>
        <strain evidence="3">ATCC 22028 / DSM 70294 / BCRC 21397 / CBS 2163 / NBRC 10782 / NRRL Y-8283 / UCD 57-17</strain>
    </source>
</reference>
<dbReference type="GeneID" id="5547045"/>
<organism evidence="3">
    <name type="scientific">Vanderwaltozyma polyspora (strain ATCC 22028 / DSM 70294 / BCRC 21397 / CBS 2163 / NBRC 10782 / NRRL Y-8283 / UCD 57-17)</name>
    <name type="common">Kluyveromyces polysporus</name>
    <dbReference type="NCBI Taxonomy" id="436907"/>
    <lineage>
        <taxon>Eukaryota</taxon>
        <taxon>Fungi</taxon>
        <taxon>Dikarya</taxon>
        <taxon>Ascomycota</taxon>
        <taxon>Saccharomycotina</taxon>
        <taxon>Saccharomycetes</taxon>
        <taxon>Saccharomycetales</taxon>
        <taxon>Saccharomycetaceae</taxon>
        <taxon>Vanderwaltozyma</taxon>
    </lineage>
</organism>
<dbReference type="PhylomeDB" id="A7TFY1"/>